<protein>
    <recommendedName>
        <fullName evidence="3">DUF4795 domain-containing protein</fullName>
    </recommendedName>
</protein>
<comment type="caution">
    <text evidence="4">The sequence shown here is derived from an EMBL/GenBank/DDBJ whole genome shotgun (WGS) entry which is preliminary data.</text>
</comment>
<evidence type="ECO:0000256" key="1">
    <source>
        <dbReference type="SAM" id="Coils"/>
    </source>
</evidence>
<name>A0A9Q0X8K0_9SAUR</name>
<feature type="coiled-coil region" evidence="1">
    <location>
        <begin position="313"/>
        <end position="340"/>
    </location>
</feature>
<evidence type="ECO:0000259" key="3">
    <source>
        <dbReference type="Pfam" id="PF16043"/>
    </source>
</evidence>
<dbReference type="AlphaFoldDB" id="A0A9Q0X8K0"/>
<feature type="domain" description="DUF4795" evidence="3">
    <location>
        <begin position="457"/>
        <end position="589"/>
    </location>
</feature>
<dbReference type="PANTHER" id="PTHR47080">
    <property type="entry name" value="CHROMOSOME 16 OPEN READING FRAME 96"/>
    <property type="match status" value="1"/>
</dbReference>
<feature type="compositionally biased region" description="Pro residues" evidence="2">
    <location>
        <begin position="742"/>
        <end position="751"/>
    </location>
</feature>
<evidence type="ECO:0000313" key="4">
    <source>
        <dbReference type="EMBL" id="KAJ7306051.1"/>
    </source>
</evidence>
<dbReference type="Proteomes" id="UP001142489">
    <property type="component" value="Unassembled WGS sequence"/>
</dbReference>
<dbReference type="InterPro" id="IPR032013">
    <property type="entry name" value="DUF4795"/>
</dbReference>
<feature type="region of interest" description="Disordered" evidence="2">
    <location>
        <begin position="597"/>
        <end position="616"/>
    </location>
</feature>
<feature type="region of interest" description="Disordered" evidence="2">
    <location>
        <begin position="711"/>
        <end position="756"/>
    </location>
</feature>
<accession>A0A9Q0X8K0</accession>
<proteinExistence type="predicted"/>
<dbReference type="OrthoDB" id="5981048at2759"/>
<dbReference type="EMBL" id="JAPFRF010000021">
    <property type="protein sequence ID" value="KAJ7306051.1"/>
    <property type="molecule type" value="Genomic_DNA"/>
</dbReference>
<evidence type="ECO:0000313" key="5">
    <source>
        <dbReference type="Proteomes" id="UP001142489"/>
    </source>
</evidence>
<organism evidence="4 5">
    <name type="scientific">Phrynocephalus forsythii</name>
    <dbReference type="NCBI Taxonomy" id="171643"/>
    <lineage>
        <taxon>Eukaryota</taxon>
        <taxon>Metazoa</taxon>
        <taxon>Chordata</taxon>
        <taxon>Craniata</taxon>
        <taxon>Vertebrata</taxon>
        <taxon>Euteleostomi</taxon>
        <taxon>Lepidosauria</taxon>
        <taxon>Squamata</taxon>
        <taxon>Bifurcata</taxon>
        <taxon>Unidentata</taxon>
        <taxon>Episquamata</taxon>
        <taxon>Toxicofera</taxon>
        <taxon>Iguania</taxon>
        <taxon>Acrodonta</taxon>
        <taxon>Agamidae</taxon>
        <taxon>Agaminae</taxon>
        <taxon>Phrynocephalus</taxon>
    </lineage>
</organism>
<keyword evidence="1" id="KW-0175">Coiled coil</keyword>
<dbReference type="PANTHER" id="PTHR47080:SF1">
    <property type="entry name" value="CHROMOSOME 16 OPEN READING FRAME 96"/>
    <property type="match status" value="1"/>
</dbReference>
<evidence type="ECO:0000256" key="2">
    <source>
        <dbReference type="SAM" id="MobiDB-lite"/>
    </source>
</evidence>
<feature type="region of interest" description="Disordered" evidence="2">
    <location>
        <begin position="369"/>
        <end position="410"/>
    </location>
</feature>
<keyword evidence="5" id="KW-1185">Reference proteome</keyword>
<feature type="compositionally biased region" description="Low complexity" evidence="2">
    <location>
        <begin position="711"/>
        <end position="723"/>
    </location>
</feature>
<sequence length="782" mass="86173">MSRTISFVELVNLAIGTPELGNVNFNALHLFLHSLLDHLHLQDVGREVTDDELDFIKPPAALPASVAASAEAVPVARKSSSIFHQMHERISALERQLSFLNDTPDTGQLLARSQGAAQPAQDMWQMMQLKKKMEVNEEGMAKAMRTLQDLLSNINSLTVASSTFEEELGQLKDSISKINMDEMKERLLRLDEQARLVEDLREQLGSVKPGSAPALQDASDLVHWSTLCAILTGKSFPEEEKAGREKASQEVLSILGQLPERHEALMAQVAQLEAQLKQQAEQEAPPGLSAELKSLLEQMDRMQSQEKQRKESLQGVANQVQQLKEQCEKLQRGMERLSKSTADIQTLRLMLEQLDITKADKALIQEEMNVVSETPPPSPGRPGGRAGGGWEDTGQPGVGPPSSNPGVRRAAPALGCWRDAGGSGSRCWSLSWRERQERERMREEGDSPGLVPCYPLQKADKSALETKVNHGELQVATTQLSEMMQDLLQKMSLQDKDWQKALEKLFTDMDCKLDRMALDPLSRQLEEVWKFVKKYLSEGPRFDADSAAGFKKQLFERVKCISCDRPVTMMTGPHMITVRKVPLRPRPASANGYEYLQRPQRKDQETTDVSSQPPPQTCWQCQAQTQACTLKRLSRSQELSTVYPYGDPAALTYDNTEVDILGVNGVLYKGRVSSQAGERVLALQKELAVMKPPRPPSRMERARSAFADVSASLSASSSLRRPPGTGGGGGSSSNNIGTPRQQQPPPAPPPLLALESMDEAVTSLTTSLSRSHLRNGGGVAGL</sequence>
<reference evidence="4" key="1">
    <citation type="journal article" date="2023" name="DNA Res.">
        <title>Chromosome-level genome assembly of Phrynocephalus forsythii using third-generation DNA sequencing and Hi-C analysis.</title>
        <authorList>
            <person name="Qi Y."/>
            <person name="Zhao W."/>
            <person name="Zhao Y."/>
            <person name="Niu C."/>
            <person name="Cao S."/>
            <person name="Zhang Y."/>
        </authorList>
    </citation>
    <scope>NUCLEOTIDE SEQUENCE</scope>
    <source>
        <tissue evidence="4">Muscle</tissue>
    </source>
</reference>
<gene>
    <name evidence="4" type="ORF">JRQ81_010417</name>
</gene>
<dbReference type="Pfam" id="PF16043">
    <property type="entry name" value="DUF4795"/>
    <property type="match status" value="1"/>
</dbReference>
<feature type="compositionally biased region" description="Gly residues" evidence="2">
    <location>
        <begin position="381"/>
        <end position="391"/>
    </location>
</feature>